<keyword evidence="3" id="KW-1185">Reference proteome</keyword>
<feature type="transmembrane region" description="Helical" evidence="1">
    <location>
        <begin position="21"/>
        <end position="43"/>
    </location>
</feature>
<evidence type="ECO:0008006" key="4">
    <source>
        <dbReference type="Google" id="ProtNLM"/>
    </source>
</evidence>
<dbReference type="Proteomes" id="UP001059475">
    <property type="component" value="Chromosome"/>
</dbReference>
<keyword evidence="1" id="KW-1133">Transmembrane helix</keyword>
<reference evidence="2" key="1">
    <citation type="submission" date="2022-07" db="EMBL/GenBank/DDBJ databases">
        <title>First report of Bartonella spp. in marsupials in Brazil, with a description of Bartonella harrusi sp. nov. and new proposal for taxonomic reclassification of species of the genus Bartonella.</title>
        <authorList>
            <person name="Amaral R.B."/>
        </authorList>
    </citation>
    <scope>NUCLEOTIDE SEQUENCE</scope>
    <source>
        <strain evidence="2">117A</strain>
    </source>
</reference>
<dbReference type="EMBL" id="CP101114">
    <property type="protein sequence ID" value="UTO27932.1"/>
    <property type="molecule type" value="Genomic_DNA"/>
</dbReference>
<dbReference type="RefSeq" id="WP_254769847.1">
    <property type="nucleotide sequence ID" value="NZ_CP101114.1"/>
</dbReference>
<accession>A0ABY5ERB9</accession>
<evidence type="ECO:0000313" key="3">
    <source>
        <dbReference type="Proteomes" id="UP001059475"/>
    </source>
</evidence>
<evidence type="ECO:0000256" key="1">
    <source>
        <dbReference type="SAM" id="Phobius"/>
    </source>
</evidence>
<name>A0ABY5ERB9_9HYPH</name>
<keyword evidence="1" id="KW-0812">Transmembrane</keyword>
<organism evidence="2 3">
    <name type="scientific">Bartonella harrusi</name>
    <dbReference type="NCBI Taxonomy" id="2961895"/>
    <lineage>
        <taxon>Bacteria</taxon>
        <taxon>Pseudomonadati</taxon>
        <taxon>Pseudomonadota</taxon>
        <taxon>Alphaproteobacteria</taxon>
        <taxon>Hyphomicrobiales</taxon>
        <taxon>Bartonellaceae</taxon>
        <taxon>Bartonella</taxon>
    </lineage>
</organism>
<proteinExistence type="predicted"/>
<sequence length="53" mass="6049">MNRLNAMVATTFGVGKKSMMVLAYFFINLKMVMHNGFCTIPLIDAVVKWPWVL</sequence>
<evidence type="ECO:0000313" key="2">
    <source>
        <dbReference type="EMBL" id="UTO27932.1"/>
    </source>
</evidence>
<protein>
    <recommendedName>
        <fullName evidence="4">Transposase</fullName>
    </recommendedName>
</protein>
<keyword evidence="1" id="KW-0472">Membrane</keyword>
<gene>
    <name evidence="2" type="ORF">NMK50_06790</name>
</gene>